<evidence type="ECO:0000313" key="6">
    <source>
        <dbReference type="EMBL" id="THG32814.1"/>
    </source>
</evidence>
<keyword evidence="3 4" id="KW-0732">Signal</keyword>
<sequence>MHFTRPRLKGAAVLLALAAGIALGTAGCAATTTSPQSTSIVSETPKPSIYCGDECAAQLELAAAPDSVQCSVGVSWSATSFPYGATSSQQIPELAARWFPGMKVTVTDGQNDAAVQSGQIDEMIAQGIDVLIISPRDSDALAGVVDRAVAAGIKVIAADRDVNTTVDTYIGSDNVEAGVVSGTNIAAVLGDGGKLIELAGSLGASPTIARGDGLRTGLEGSDVTIVDSQTADYDQAKGLTVMQDLLQKYPSGSIDGVYTHNDQMAFGAIQAIKEAGREGEIQVFSIDGEDKALEYIQNGEMQSTVGYPLVTKESVIAAAKLCSGEAIDERITLDSTLIDESNVADYVGKSPQTE</sequence>
<reference evidence="6 7" key="1">
    <citation type="submission" date="2019-04" db="EMBL/GenBank/DDBJ databases">
        <authorList>
            <person name="Jiang L."/>
        </authorList>
    </citation>
    <scope>NUCLEOTIDE SEQUENCE [LARGE SCALE GENOMIC DNA]</scope>
    <source>
        <strain evidence="6 7">YIM 131853</strain>
    </source>
</reference>
<protein>
    <submittedName>
        <fullName evidence="6">Sugar ABC transporter substrate-binding protein</fullName>
    </submittedName>
</protein>
<gene>
    <name evidence="6" type="ORF">E6C64_00050</name>
</gene>
<dbReference type="Gene3D" id="3.40.50.2300">
    <property type="match status" value="2"/>
</dbReference>
<keyword evidence="7" id="KW-1185">Reference proteome</keyword>
<dbReference type="PROSITE" id="PS51257">
    <property type="entry name" value="PROKAR_LIPOPROTEIN"/>
    <property type="match status" value="1"/>
</dbReference>
<evidence type="ECO:0000259" key="5">
    <source>
        <dbReference type="Pfam" id="PF13407"/>
    </source>
</evidence>
<evidence type="ECO:0000256" key="4">
    <source>
        <dbReference type="SAM" id="SignalP"/>
    </source>
</evidence>
<dbReference type="PANTHER" id="PTHR46847:SF1">
    <property type="entry name" value="D-ALLOSE-BINDING PERIPLASMIC PROTEIN-RELATED"/>
    <property type="match status" value="1"/>
</dbReference>
<dbReference type="OrthoDB" id="9813037at2"/>
<evidence type="ECO:0000256" key="1">
    <source>
        <dbReference type="ARBA" id="ARBA00004196"/>
    </source>
</evidence>
<dbReference type="Proteomes" id="UP000309133">
    <property type="component" value="Unassembled WGS sequence"/>
</dbReference>
<dbReference type="GO" id="GO:0030246">
    <property type="term" value="F:carbohydrate binding"/>
    <property type="evidence" value="ECO:0007669"/>
    <property type="project" value="UniProtKB-ARBA"/>
</dbReference>
<evidence type="ECO:0000313" key="7">
    <source>
        <dbReference type="Proteomes" id="UP000309133"/>
    </source>
</evidence>
<dbReference type="GO" id="GO:0030313">
    <property type="term" value="C:cell envelope"/>
    <property type="evidence" value="ECO:0007669"/>
    <property type="project" value="UniProtKB-SubCell"/>
</dbReference>
<organism evidence="6 7">
    <name type="scientific">Naasia lichenicola</name>
    <dbReference type="NCBI Taxonomy" id="2565933"/>
    <lineage>
        <taxon>Bacteria</taxon>
        <taxon>Bacillati</taxon>
        <taxon>Actinomycetota</taxon>
        <taxon>Actinomycetes</taxon>
        <taxon>Micrococcales</taxon>
        <taxon>Microbacteriaceae</taxon>
        <taxon>Naasia</taxon>
    </lineage>
</organism>
<comment type="similarity">
    <text evidence="2">Belongs to the bacterial solute-binding protein 2 family.</text>
</comment>
<feature type="signal peptide" evidence="4">
    <location>
        <begin position="1"/>
        <end position="29"/>
    </location>
</feature>
<dbReference type="InterPro" id="IPR028082">
    <property type="entry name" value="Peripla_BP_I"/>
</dbReference>
<dbReference type="InterPro" id="IPR025997">
    <property type="entry name" value="SBP_2_dom"/>
</dbReference>
<dbReference type="CDD" id="cd06308">
    <property type="entry name" value="PBP1_sensor_kinase-like"/>
    <property type="match status" value="1"/>
</dbReference>
<evidence type="ECO:0000256" key="2">
    <source>
        <dbReference type="ARBA" id="ARBA00007639"/>
    </source>
</evidence>
<comment type="subcellular location">
    <subcellularLocation>
        <location evidence="1">Cell envelope</location>
    </subcellularLocation>
</comment>
<dbReference type="EMBL" id="SSSM01000001">
    <property type="protein sequence ID" value="THG32814.1"/>
    <property type="molecule type" value="Genomic_DNA"/>
</dbReference>
<dbReference type="AlphaFoldDB" id="A0A4S4FR21"/>
<dbReference type="PANTHER" id="PTHR46847">
    <property type="entry name" value="D-ALLOSE-BINDING PERIPLASMIC PROTEIN-RELATED"/>
    <property type="match status" value="1"/>
</dbReference>
<comment type="caution">
    <text evidence="6">The sequence shown here is derived from an EMBL/GenBank/DDBJ whole genome shotgun (WGS) entry which is preliminary data.</text>
</comment>
<dbReference type="RefSeq" id="WP_136425595.1">
    <property type="nucleotide sequence ID" value="NZ_SSSM01000001.1"/>
</dbReference>
<dbReference type="Pfam" id="PF13407">
    <property type="entry name" value="Peripla_BP_4"/>
    <property type="match status" value="1"/>
</dbReference>
<evidence type="ECO:0000256" key="3">
    <source>
        <dbReference type="ARBA" id="ARBA00022729"/>
    </source>
</evidence>
<name>A0A4S4FR21_9MICO</name>
<proteinExistence type="inferred from homology"/>
<dbReference type="SUPFAM" id="SSF53822">
    <property type="entry name" value="Periplasmic binding protein-like I"/>
    <property type="match status" value="1"/>
</dbReference>
<accession>A0A4S4FR21</accession>
<feature type="chain" id="PRO_5020394628" evidence="4">
    <location>
        <begin position="30"/>
        <end position="354"/>
    </location>
</feature>
<feature type="domain" description="Periplasmic binding protein" evidence="5">
    <location>
        <begin position="73"/>
        <end position="307"/>
    </location>
</feature>